<dbReference type="Proteomes" id="UP000437736">
    <property type="component" value="Unassembled WGS sequence"/>
</dbReference>
<keyword evidence="3" id="KW-1185">Reference proteome</keyword>
<name>A0ABW9R081_9ACTN</name>
<dbReference type="EMBL" id="WJHE01001651">
    <property type="protein sequence ID" value="MST35347.1"/>
    <property type="molecule type" value="Genomic_DNA"/>
</dbReference>
<sequence>MVDVAVLGLPSRGVRAVDARRLTARARERGAVLLLLPDPIPVGRRAGWLPRAWPEPPELRLGAEAAVWEGLGQGGGHLRARALTLTALGRRGASRPRSVEVWLPGPDGRVAPRTAGQGSRQAPGGAESGAARRLADAVGT</sequence>
<comment type="caution">
    <text evidence="2">The sequence shown here is derived from an EMBL/GenBank/DDBJ whole genome shotgun (WGS) entry which is preliminary data.</text>
</comment>
<evidence type="ECO:0000313" key="3">
    <source>
        <dbReference type="Proteomes" id="UP000437736"/>
    </source>
</evidence>
<gene>
    <name evidence="2" type="ORF">GHK86_21775</name>
</gene>
<feature type="region of interest" description="Disordered" evidence="1">
    <location>
        <begin position="96"/>
        <end position="140"/>
    </location>
</feature>
<evidence type="ECO:0000256" key="1">
    <source>
        <dbReference type="SAM" id="MobiDB-lite"/>
    </source>
</evidence>
<protein>
    <submittedName>
        <fullName evidence="2">Uncharacterized protein</fullName>
    </submittedName>
</protein>
<reference evidence="2 3" key="1">
    <citation type="submission" date="2019-11" db="EMBL/GenBank/DDBJ databases">
        <title>Acidiferrimicrobium australis gen. nov., sp. nov., an acidophilic and obligately heterotrophic, member of the Actinobacteria that catalyses dissimilatory oxido- reduction of iron isolated from metal-rich acidic water in Chile.</title>
        <authorList>
            <person name="Gonzalez D."/>
            <person name="Huber K."/>
            <person name="Hedrich S."/>
            <person name="Rojas-Villalobos C."/>
            <person name="Quatrini R."/>
            <person name="Dinamarca M.A."/>
            <person name="Schwarz A."/>
            <person name="Canales C."/>
            <person name="Nancucheo I."/>
        </authorList>
    </citation>
    <scope>NUCLEOTIDE SEQUENCE [LARGE SCALE GENOMIC DNA]</scope>
    <source>
        <strain evidence="2 3">USS-CCA1</strain>
    </source>
</reference>
<accession>A0ABW9R081</accession>
<organism evidence="2 3">
    <name type="scientific">Acidiferrimicrobium australe</name>
    <dbReference type="NCBI Taxonomy" id="2664430"/>
    <lineage>
        <taxon>Bacteria</taxon>
        <taxon>Bacillati</taxon>
        <taxon>Actinomycetota</taxon>
        <taxon>Acidimicrobiia</taxon>
        <taxon>Acidimicrobiales</taxon>
        <taxon>Acidimicrobiaceae</taxon>
        <taxon>Acidiferrimicrobium</taxon>
    </lineage>
</organism>
<evidence type="ECO:0000313" key="2">
    <source>
        <dbReference type="EMBL" id="MST35347.1"/>
    </source>
</evidence>
<proteinExistence type="predicted"/>